<organism evidence="9 10">
    <name type="scientific">Devosia algicola</name>
    <dbReference type="NCBI Taxonomy" id="3026418"/>
    <lineage>
        <taxon>Bacteria</taxon>
        <taxon>Pseudomonadati</taxon>
        <taxon>Pseudomonadota</taxon>
        <taxon>Alphaproteobacteria</taxon>
        <taxon>Hyphomicrobiales</taxon>
        <taxon>Devosiaceae</taxon>
        <taxon>Devosia</taxon>
    </lineage>
</organism>
<evidence type="ECO:0000256" key="3">
    <source>
        <dbReference type="ARBA" id="ARBA00023125"/>
    </source>
</evidence>
<feature type="domain" description="HTH gntR-type" evidence="8">
    <location>
        <begin position="27"/>
        <end position="95"/>
    </location>
</feature>
<keyword evidence="1" id="KW-0678">Repressor</keyword>
<accession>A0ABY7YLU4</accession>
<dbReference type="InterPro" id="IPR011711">
    <property type="entry name" value="GntR_C"/>
</dbReference>
<dbReference type="Gene3D" id="1.20.120.530">
    <property type="entry name" value="GntR ligand-binding domain-like"/>
    <property type="match status" value="1"/>
</dbReference>
<keyword evidence="4" id="KW-0804">Transcription</keyword>
<evidence type="ECO:0000256" key="7">
    <source>
        <dbReference type="SAM" id="MobiDB-lite"/>
    </source>
</evidence>
<feature type="compositionally biased region" description="Gly residues" evidence="7">
    <location>
        <begin position="1"/>
        <end position="11"/>
    </location>
</feature>
<dbReference type="SUPFAM" id="SSF46785">
    <property type="entry name" value="Winged helix' DNA-binding domain"/>
    <property type="match status" value="1"/>
</dbReference>
<gene>
    <name evidence="9" type="ORF">PSQ19_16235</name>
</gene>
<dbReference type="InterPro" id="IPR000524">
    <property type="entry name" value="Tscrpt_reg_HTH_GntR"/>
</dbReference>
<keyword evidence="10" id="KW-1185">Reference proteome</keyword>
<feature type="region of interest" description="Disordered" evidence="7">
    <location>
        <begin position="1"/>
        <end position="27"/>
    </location>
</feature>
<dbReference type="CDD" id="cd07377">
    <property type="entry name" value="WHTH_GntR"/>
    <property type="match status" value="1"/>
</dbReference>
<dbReference type="SMART" id="SM00895">
    <property type="entry name" value="FCD"/>
    <property type="match status" value="1"/>
</dbReference>
<dbReference type="SUPFAM" id="SSF48008">
    <property type="entry name" value="GntR ligand-binding domain-like"/>
    <property type="match status" value="1"/>
</dbReference>
<proteinExistence type="predicted"/>
<name>A0ABY7YLU4_9HYPH</name>
<evidence type="ECO:0000256" key="2">
    <source>
        <dbReference type="ARBA" id="ARBA00023015"/>
    </source>
</evidence>
<dbReference type="Proteomes" id="UP001220530">
    <property type="component" value="Chromosome"/>
</dbReference>
<keyword evidence="3" id="KW-0238">DNA-binding</keyword>
<dbReference type="InterPro" id="IPR008920">
    <property type="entry name" value="TF_FadR/GntR_C"/>
</dbReference>
<evidence type="ECO:0000313" key="9">
    <source>
        <dbReference type="EMBL" id="WDR02179.1"/>
    </source>
</evidence>
<sequence length="256" mass="28290">MSETGTRGGGAEVQSAGSAKSRRGKETTLVDGVYQQLSQRITRGEFPPDGKLPGEHELAAMFGVSRPIVRGALGRLRDAGVIYSRQGSGSFVRSSAIVSTGLTYTPVETIADVQRFYEFRLTIEPDAAYYAAIRRDESSLAKIEEALGQLSDATRHHMHRSDADFLFHKAVADAANNHYYSSSMEALREHVAVGMHLHGLSLMGPKQQLEMVFREHGLIYEAISEERAQDARDAMHQHLKSSRDRLFEGRALDLSL</sequence>
<dbReference type="SMART" id="SM00345">
    <property type="entry name" value="HTH_GNTR"/>
    <property type="match status" value="1"/>
</dbReference>
<evidence type="ECO:0000256" key="5">
    <source>
        <dbReference type="ARBA" id="ARBA00037357"/>
    </source>
</evidence>
<protein>
    <recommendedName>
        <fullName evidence="6">Pyruvate dehydrogenase complex repressor</fullName>
    </recommendedName>
</protein>
<dbReference type="Pfam" id="PF00392">
    <property type="entry name" value="GntR"/>
    <property type="match status" value="1"/>
</dbReference>
<reference evidence="9 10" key="1">
    <citation type="submission" date="2023-02" db="EMBL/GenBank/DDBJ databases">
        <title>Devosia algicola sp. nov., isolated from the phycosphere of marine algae.</title>
        <authorList>
            <person name="Kim J.M."/>
            <person name="Lee J.K."/>
            <person name="Choi B.J."/>
            <person name="Bayburt H."/>
            <person name="Jeon C.O."/>
        </authorList>
    </citation>
    <scope>NUCLEOTIDE SEQUENCE [LARGE SCALE GENOMIC DNA]</scope>
    <source>
        <strain evidence="9 10">G20-9</strain>
    </source>
</reference>
<keyword evidence="2" id="KW-0805">Transcription regulation</keyword>
<evidence type="ECO:0000313" key="10">
    <source>
        <dbReference type="Proteomes" id="UP001220530"/>
    </source>
</evidence>
<dbReference type="Pfam" id="PF07729">
    <property type="entry name" value="FCD"/>
    <property type="match status" value="1"/>
</dbReference>
<dbReference type="PROSITE" id="PS50949">
    <property type="entry name" value="HTH_GNTR"/>
    <property type="match status" value="1"/>
</dbReference>
<dbReference type="RefSeq" id="WP_282218586.1">
    <property type="nucleotide sequence ID" value="NZ_CP118246.1"/>
</dbReference>
<evidence type="ECO:0000256" key="1">
    <source>
        <dbReference type="ARBA" id="ARBA00022491"/>
    </source>
</evidence>
<dbReference type="PRINTS" id="PR00035">
    <property type="entry name" value="HTHGNTR"/>
</dbReference>
<dbReference type="InterPro" id="IPR036388">
    <property type="entry name" value="WH-like_DNA-bd_sf"/>
</dbReference>
<dbReference type="Gene3D" id="1.10.10.10">
    <property type="entry name" value="Winged helix-like DNA-binding domain superfamily/Winged helix DNA-binding domain"/>
    <property type="match status" value="1"/>
</dbReference>
<comment type="function">
    <text evidence="5">Transcriptional repressor for the pyruvate dehydrogenase complex genes aceEF and lpd.</text>
</comment>
<dbReference type="PANTHER" id="PTHR43537:SF34">
    <property type="entry name" value="PYRUVATE DEHYDROGENASE COMPLEX REPRESSOR"/>
    <property type="match status" value="1"/>
</dbReference>
<dbReference type="PANTHER" id="PTHR43537">
    <property type="entry name" value="TRANSCRIPTIONAL REGULATOR, GNTR FAMILY"/>
    <property type="match status" value="1"/>
</dbReference>
<dbReference type="InterPro" id="IPR036390">
    <property type="entry name" value="WH_DNA-bd_sf"/>
</dbReference>
<evidence type="ECO:0000256" key="6">
    <source>
        <dbReference type="ARBA" id="ARBA00039592"/>
    </source>
</evidence>
<evidence type="ECO:0000259" key="8">
    <source>
        <dbReference type="PROSITE" id="PS50949"/>
    </source>
</evidence>
<evidence type="ECO:0000256" key="4">
    <source>
        <dbReference type="ARBA" id="ARBA00023163"/>
    </source>
</evidence>
<dbReference type="EMBL" id="CP118246">
    <property type="protein sequence ID" value="WDR02179.1"/>
    <property type="molecule type" value="Genomic_DNA"/>
</dbReference>